<comment type="caution">
    <text evidence="1">The sequence shown here is derived from an EMBL/GenBank/DDBJ whole genome shotgun (WGS) entry which is preliminary data.</text>
</comment>
<evidence type="ECO:0008006" key="3">
    <source>
        <dbReference type="Google" id="ProtNLM"/>
    </source>
</evidence>
<dbReference type="InterPro" id="IPR009078">
    <property type="entry name" value="Ferritin-like_SF"/>
</dbReference>
<dbReference type="EMBL" id="JACHMH010000001">
    <property type="protein sequence ID" value="MBB4678454.1"/>
    <property type="molecule type" value="Genomic_DNA"/>
</dbReference>
<evidence type="ECO:0000313" key="2">
    <source>
        <dbReference type="Proteomes" id="UP000533598"/>
    </source>
</evidence>
<dbReference type="CDD" id="cd00657">
    <property type="entry name" value="Ferritin_like"/>
    <property type="match status" value="1"/>
</dbReference>
<dbReference type="Proteomes" id="UP000533598">
    <property type="component" value="Unassembled WGS sequence"/>
</dbReference>
<sequence length="361" mass="41010">MSTRRYALPVEQTKWSLSTSATVVFDWDYDPSQDRLLGLYERGKAKQWDANERIDWSIPFDPTSPEHEPDHFLPLFGSPVFEKMTKAERNEYRHHVTAFNNSMFLHGEQGALICAARVVETVPELDAKFYAATQVVDEARHVEVFSRLVREKIDLAYPISAPMKELLTAVLADPRADIVQLGMQVLIEGLALAAFALGRDSTTHPLFRAINAYVMQDEARHVAFGRIGLRDLYRELTAREIAEREEFVVDACHLMRDRLMGEEVFERLGLPVRDCLEHVEHSPFMRGFRTQLFSRIVPAVQDIGLCGPKVRRAFEDMGVIQFEAVDLDQTHARDDRVAEQVEAADAARVAQVAQTIEAGEQ</sequence>
<dbReference type="InterPro" id="IPR012348">
    <property type="entry name" value="RNR-like"/>
</dbReference>
<protein>
    <recommendedName>
        <fullName evidence="3">p-aminobenzoate N-oxygenase AurF</fullName>
    </recommendedName>
</protein>
<dbReference type="RefSeq" id="WP_185004285.1">
    <property type="nucleotide sequence ID" value="NZ_BAAAUI010000066.1"/>
</dbReference>
<dbReference type="Gene3D" id="1.10.620.20">
    <property type="entry name" value="Ribonucleotide Reductase, subunit A"/>
    <property type="match status" value="1"/>
</dbReference>
<reference evidence="1 2" key="1">
    <citation type="submission" date="2020-08" db="EMBL/GenBank/DDBJ databases">
        <title>Sequencing the genomes of 1000 actinobacteria strains.</title>
        <authorList>
            <person name="Klenk H.-P."/>
        </authorList>
    </citation>
    <scope>NUCLEOTIDE SEQUENCE [LARGE SCALE GENOMIC DNA]</scope>
    <source>
        <strain evidence="1 2">DSM 44230</strain>
    </source>
</reference>
<dbReference type="AlphaFoldDB" id="A0A7W7CF98"/>
<gene>
    <name evidence="1" type="ORF">HNR67_004572</name>
</gene>
<evidence type="ECO:0000313" key="1">
    <source>
        <dbReference type="EMBL" id="MBB4678454.1"/>
    </source>
</evidence>
<organism evidence="1 2">
    <name type="scientific">Crossiella cryophila</name>
    <dbReference type="NCBI Taxonomy" id="43355"/>
    <lineage>
        <taxon>Bacteria</taxon>
        <taxon>Bacillati</taxon>
        <taxon>Actinomycetota</taxon>
        <taxon>Actinomycetes</taxon>
        <taxon>Pseudonocardiales</taxon>
        <taxon>Pseudonocardiaceae</taxon>
        <taxon>Crossiella</taxon>
    </lineage>
</organism>
<dbReference type="SUPFAM" id="SSF47240">
    <property type="entry name" value="Ferritin-like"/>
    <property type="match status" value="1"/>
</dbReference>
<dbReference type="Pfam" id="PF11583">
    <property type="entry name" value="AurF"/>
    <property type="match status" value="1"/>
</dbReference>
<name>A0A7W7CF98_9PSEU</name>
<dbReference type="GO" id="GO:0016491">
    <property type="term" value="F:oxidoreductase activity"/>
    <property type="evidence" value="ECO:0007669"/>
    <property type="project" value="InterPro"/>
</dbReference>
<dbReference type="InterPro" id="IPR025859">
    <property type="entry name" value="AurF/CmlI"/>
</dbReference>
<proteinExistence type="predicted"/>
<keyword evidence="2" id="KW-1185">Reference proteome</keyword>
<accession>A0A7W7CF98</accession>